<evidence type="ECO:0000313" key="2">
    <source>
        <dbReference type="EMBL" id="CAL5050082.1"/>
    </source>
</evidence>
<organism evidence="2 3">
    <name type="scientific">Urochloa decumbens</name>
    <dbReference type="NCBI Taxonomy" id="240449"/>
    <lineage>
        <taxon>Eukaryota</taxon>
        <taxon>Viridiplantae</taxon>
        <taxon>Streptophyta</taxon>
        <taxon>Embryophyta</taxon>
        <taxon>Tracheophyta</taxon>
        <taxon>Spermatophyta</taxon>
        <taxon>Magnoliopsida</taxon>
        <taxon>Liliopsida</taxon>
        <taxon>Poales</taxon>
        <taxon>Poaceae</taxon>
        <taxon>PACMAD clade</taxon>
        <taxon>Panicoideae</taxon>
        <taxon>Panicodae</taxon>
        <taxon>Paniceae</taxon>
        <taxon>Melinidinae</taxon>
        <taxon>Urochloa</taxon>
    </lineage>
</organism>
<dbReference type="PANTHER" id="PTHR33085">
    <property type="entry name" value="OS12G0113100 PROTEIN-RELATED"/>
    <property type="match status" value="1"/>
</dbReference>
<evidence type="ECO:0000313" key="3">
    <source>
        <dbReference type="Proteomes" id="UP001497457"/>
    </source>
</evidence>
<feature type="compositionally biased region" description="Basic and acidic residues" evidence="1">
    <location>
        <begin position="23"/>
        <end position="33"/>
    </location>
</feature>
<dbReference type="PANTHER" id="PTHR33085:SF37">
    <property type="entry name" value="OS12G0139800 PROTEIN"/>
    <property type="match status" value="1"/>
</dbReference>
<feature type="region of interest" description="Disordered" evidence="1">
    <location>
        <begin position="1"/>
        <end position="40"/>
    </location>
</feature>
<dbReference type="Pfam" id="PF07893">
    <property type="entry name" value="DUF1668"/>
    <property type="match status" value="1"/>
</dbReference>
<proteinExistence type="predicted"/>
<keyword evidence="3" id="KW-1185">Reference proteome</keyword>
<name>A0ABC9E352_9POAL</name>
<reference evidence="2 3" key="2">
    <citation type="submission" date="2024-10" db="EMBL/GenBank/DDBJ databases">
        <authorList>
            <person name="Ryan C."/>
        </authorList>
    </citation>
    <scope>NUCLEOTIDE SEQUENCE [LARGE SCALE GENOMIC DNA]</scope>
</reference>
<feature type="compositionally biased region" description="Basic and acidic residues" evidence="1">
    <location>
        <begin position="1"/>
        <end position="13"/>
    </location>
</feature>
<sequence length="429" mass="47637">MKTTTKKPDEKPAAADFASPSLLRKENTKRGNQEEEQESQIEKIIPNGGEVQEDQFPSLYLVVRHAVACPTYSVYSIKHALPSADHPRPFPCRVKYLDAEHDMSFAVVSSPRRSWIVGVGGFSGHRDGRGQTIVFDCKTRLVAKGPRPTASKSEPVLFAVGEKVYALSRMPNVWRLPDFAPWFEVLDLSDASCVDGKLTGCAWLPLPSPPLFPILDMEGIRIDSGPPIVEVESYAVVGHYILLSIVTDPFTEQEAGTVAFDTVTSKWHYVDRQKNLPFVGEAVPYEYDGIYLGESKSKEWNDLTAYRISMIKIKGNNSTPKLFIVEVPITIATTNSTVTSGQFFVSLGKGVICAVGCHTEGWTCNEELENDAIYMNMHRRVDAEEESKAQWPGGKLVLSKKPTKYAFRVEEPICQLIAPSLVAALRVHM</sequence>
<evidence type="ECO:0000256" key="1">
    <source>
        <dbReference type="SAM" id="MobiDB-lite"/>
    </source>
</evidence>
<dbReference type="AlphaFoldDB" id="A0ABC9E352"/>
<dbReference type="InterPro" id="IPR012871">
    <property type="entry name" value="DUF1668_ORYSA"/>
</dbReference>
<protein>
    <submittedName>
        <fullName evidence="2">Uncharacterized protein</fullName>
    </submittedName>
</protein>
<reference evidence="3" key="1">
    <citation type="submission" date="2024-06" db="EMBL/GenBank/DDBJ databases">
        <authorList>
            <person name="Ryan C."/>
        </authorList>
    </citation>
    <scope>NUCLEOTIDE SEQUENCE [LARGE SCALE GENOMIC DNA]</scope>
</reference>
<gene>
    <name evidence="2" type="ORF">URODEC1_LOCUS91354</name>
</gene>
<dbReference type="Proteomes" id="UP001497457">
    <property type="component" value="Chromosome 35b"/>
</dbReference>
<dbReference type="EMBL" id="OZ075145">
    <property type="protein sequence ID" value="CAL5050082.1"/>
    <property type="molecule type" value="Genomic_DNA"/>
</dbReference>
<accession>A0ABC9E352</accession>